<name>A0A8H5ASD7_9AGAR</name>
<accession>A0A8H5ASD7</accession>
<dbReference type="Proteomes" id="UP000567179">
    <property type="component" value="Unassembled WGS sequence"/>
</dbReference>
<reference evidence="1 2" key="1">
    <citation type="journal article" date="2020" name="ISME J.">
        <title>Uncovering the hidden diversity of litter-decomposition mechanisms in mushroom-forming fungi.</title>
        <authorList>
            <person name="Floudas D."/>
            <person name="Bentzer J."/>
            <person name="Ahren D."/>
            <person name="Johansson T."/>
            <person name="Persson P."/>
            <person name="Tunlid A."/>
        </authorList>
    </citation>
    <scope>NUCLEOTIDE SEQUENCE [LARGE SCALE GENOMIC DNA]</scope>
    <source>
        <strain evidence="1 2">CBS 101986</strain>
    </source>
</reference>
<protein>
    <submittedName>
        <fullName evidence="1">Uncharacterized protein</fullName>
    </submittedName>
</protein>
<gene>
    <name evidence="1" type="ORF">D9619_010423</name>
</gene>
<evidence type="ECO:0000313" key="1">
    <source>
        <dbReference type="EMBL" id="KAF5310005.1"/>
    </source>
</evidence>
<dbReference type="AlphaFoldDB" id="A0A8H5ASD7"/>
<keyword evidence="2" id="KW-1185">Reference proteome</keyword>
<proteinExistence type="predicted"/>
<comment type="caution">
    <text evidence="1">The sequence shown here is derived from an EMBL/GenBank/DDBJ whole genome shotgun (WGS) entry which is preliminary data.</text>
</comment>
<evidence type="ECO:0000313" key="2">
    <source>
        <dbReference type="Proteomes" id="UP000567179"/>
    </source>
</evidence>
<dbReference type="EMBL" id="JAACJJ010000058">
    <property type="protein sequence ID" value="KAF5310005.1"/>
    <property type="molecule type" value="Genomic_DNA"/>
</dbReference>
<sequence>MTAPGSGKVYKPPPVLITSSLKPPPAPPCLLKGAKHGGHHAPSCFALESNVAATLVSPRRLSVVVVSRSRPPLTLTPTPTRIASPFLETGSGRASLVADFGVIALAHYDPSYSEVVQRLPITTKCLRCSTITNHPLPGRHLHFDALTLSCIAGQLMRSGLGGPVLPLSHTHARVYWSRLTRPWRQLWR</sequence>
<organism evidence="1 2">
    <name type="scientific">Psilocybe cf. subviscida</name>
    <dbReference type="NCBI Taxonomy" id="2480587"/>
    <lineage>
        <taxon>Eukaryota</taxon>
        <taxon>Fungi</taxon>
        <taxon>Dikarya</taxon>
        <taxon>Basidiomycota</taxon>
        <taxon>Agaricomycotina</taxon>
        <taxon>Agaricomycetes</taxon>
        <taxon>Agaricomycetidae</taxon>
        <taxon>Agaricales</taxon>
        <taxon>Agaricineae</taxon>
        <taxon>Strophariaceae</taxon>
        <taxon>Psilocybe</taxon>
    </lineage>
</organism>